<comment type="caution">
    <text evidence="2">The sequence shown here is derived from an EMBL/GenBank/DDBJ whole genome shotgun (WGS) entry which is preliminary data.</text>
</comment>
<sequence>MKWNRRIVWRLIILLSVFVLLSEPVSTRISKTRSKRKEHKKRHSMYKLNLRKVYVRNAKWVNASCLDGSDAAFYISRNRKNRNWVIRLQAGGSCVLFSECYDRKTTAFGSSKYLQNSITGTFLISDDPNINPTFNKWNKVFIPYCSGDLFVGRKHARDHGFGLPMLGHYIVTSVVRQLIQDYRINTKHTKILFGGASAGGIGMLSNIDHVAKMVRPARVLGYNDGGWFTLYRNYLEPSGSGAPEFLSTLRYLFKNYWDGFVDESCRAQMPQPAACLYGEMVIRYLSTPIFVMVSLWDSYQLKELNLDKYRPVHLPPSSHKEALYLAQFGNNTYKSIRRLINSNRSGVFSPACVSHTFAGVNETEAAVTMKYKIAGVTSYQALSEWYNTRGRQGTYADVPVESPRCNPTCCSKYCLRCSRASEMLVISGKRHTHDVETRKQKLKTEIVQSPTTITSGAERLRTMAFVYGVLLVLL</sequence>
<name>A0A6S7HW41_PARCT</name>
<reference evidence="2" key="1">
    <citation type="submission" date="2020-04" db="EMBL/GenBank/DDBJ databases">
        <authorList>
            <person name="Alioto T."/>
            <person name="Alioto T."/>
            <person name="Gomez Garrido J."/>
        </authorList>
    </citation>
    <scope>NUCLEOTIDE SEQUENCE</scope>
    <source>
        <strain evidence="2">A484AB</strain>
    </source>
</reference>
<gene>
    <name evidence="2" type="ORF">PACLA_8A029968</name>
</gene>
<evidence type="ECO:0000256" key="1">
    <source>
        <dbReference type="ARBA" id="ARBA00010213"/>
    </source>
</evidence>
<evidence type="ECO:0000313" key="2">
    <source>
        <dbReference type="EMBL" id="CAB3999221.1"/>
    </source>
</evidence>
<protein>
    <submittedName>
        <fullName evidence="2">Palmitoleoyl- carboxylesterase notum2-like isoform X1</fullName>
    </submittedName>
</protein>
<evidence type="ECO:0000313" key="3">
    <source>
        <dbReference type="Proteomes" id="UP001152795"/>
    </source>
</evidence>
<dbReference type="OrthoDB" id="2015280at2759"/>
<organism evidence="2 3">
    <name type="scientific">Paramuricea clavata</name>
    <name type="common">Red gorgonian</name>
    <name type="synonym">Violescent sea-whip</name>
    <dbReference type="NCBI Taxonomy" id="317549"/>
    <lineage>
        <taxon>Eukaryota</taxon>
        <taxon>Metazoa</taxon>
        <taxon>Cnidaria</taxon>
        <taxon>Anthozoa</taxon>
        <taxon>Octocorallia</taxon>
        <taxon>Malacalcyonacea</taxon>
        <taxon>Plexauridae</taxon>
        <taxon>Paramuricea</taxon>
    </lineage>
</organism>
<dbReference type="Proteomes" id="UP001152795">
    <property type="component" value="Unassembled WGS sequence"/>
</dbReference>
<dbReference type="PANTHER" id="PTHR21562:SF122">
    <property type="entry name" value="PALMITOLEOYL-PROTEIN CARBOXYLESTERASE NOTUM"/>
    <property type="match status" value="1"/>
</dbReference>
<dbReference type="GO" id="GO:0016787">
    <property type="term" value="F:hydrolase activity"/>
    <property type="evidence" value="ECO:0007669"/>
    <property type="project" value="InterPro"/>
</dbReference>
<dbReference type="Pfam" id="PF03283">
    <property type="entry name" value="PAE"/>
    <property type="match status" value="1"/>
</dbReference>
<accession>A0A6S7HW41</accession>
<dbReference type="PANTHER" id="PTHR21562">
    <property type="entry name" value="NOTUM-RELATED"/>
    <property type="match status" value="1"/>
</dbReference>
<dbReference type="AlphaFoldDB" id="A0A6S7HW41"/>
<proteinExistence type="inferred from homology"/>
<dbReference type="EMBL" id="CACRXK020003541">
    <property type="protein sequence ID" value="CAB3999221.1"/>
    <property type="molecule type" value="Genomic_DNA"/>
</dbReference>
<dbReference type="InterPro" id="IPR004963">
    <property type="entry name" value="PAE/NOTUM"/>
</dbReference>
<comment type="similarity">
    <text evidence="1">Belongs to the pectinacetylesterase family. Notum subfamily.</text>
</comment>
<keyword evidence="3" id="KW-1185">Reference proteome</keyword>